<dbReference type="KEGG" id="dce:O6P33_11370"/>
<accession>A0AAE9VRE0</accession>
<dbReference type="RefSeq" id="WP_269817893.1">
    <property type="nucleotide sequence ID" value="NZ_CP114976.1"/>
</dbReference>
<organism evidence="5 6">
    <name type="scientific">Denitrificimonas caeni</name>
    <dbReference type="NCBI Taxonomy" id="521720"/>
    <lineage>
        <taxon>Bacteria</taxon>
        <taxon>Pseudomonadati</taxon>
        <taxon>Pseudomonadota</taxon>
        <taxon>Gammaproteobacteria</taxon>
        <taxon>Pseudomonadales</taxon>
        <taxon>Pseudomonadaceae</taxon>
        <taxon>Denitrificimonas</taxon>
    </lineage>
</organism>
<feature type="coiled-coil region" evidence="4">
    <location>
        <begin position="7"/>
        <end position="34"/>
    </location>
</feature>
<sequence>MTDQRILELLLADIETAQQLSDILEQEFAALSERELETLQKLLAEKQPALRLLEQHSTERSQLLKQSNLSADQQGLNTLAAQSPLGQQLQDSSAQLNTLIEACQAANLRNGRLIRSNQSSVNSMLDIIRGTDAPALYDKTGNAAYGNKQRPFSQA</sequence>
<dbReference type="Pfam" id="PF05130">
    <property type="entry name" value="FlgN"/>
    <property type="match status" value="1"/>
</dbReference>
<dbReference type="SUPFAM" id="SSF140566">
    <property type="entry name" value="FlgN-like"/>
    <property type="match status" value="1"/>
</dbReference>
<comment type="function">
    <text evidence="1">Required for the efficient initiation of filament assembly.</text>
</comment>
<comment type="similarity">
    <text evidence="2">Belongs to the FlgN family.</text>
</comment>
<evidence type="ECO:0000256" key="1">
    <source>
        <dbReference type="ARBA" id="ARBA00002397"/>
    </source>
</evidence>
<gene>
    <name evidence="5" type="ORF">O6P33_11370</name>
</gene>
<keyword evidence="4" id="KW-0175">Coiled coil</keyword>
<evidence type="ECO:0000256" key="3">
    <source>
        <dbReference type="ARBA" id="ARBA00022795"/>
    </source>
</evidence>
<evidence type="ECO:0000256" key="4">
    <source>
        <dbReference type="SAM" id="Coils"/>
    </source>
</evidence>
<name>A0AAE9VRE0_9GAMM</name>
<keyword evidence="5" id="KW-0969">Cilium</keyword>
<protein>
    <submittedName>
        <fullName evidence="5">Flagellar protein FlgN</fullName>
    </submittedName>
</protein>
<keyword evidence="5" id="KW-0282">Flagellum</keyword>
<reference evidence="5 6" key="1">
    <citation type="submission" date="2022-12" db="EMBL/GenBank/DDBJ databases">
        <title>Coexistence and Characterization of a Novel Tigecycline Resistance gene tet(X) variant and blaNDM-1 in a Pseudomonas caeni Isolate of Chicken Origin.</title>
        <authorList>
            <person name="Lu X."/>
            <person name="Zhang L."/>
            <person name="Li R."/>
            <person name="Wang Z."/>
        </authorList>
    </citation>
    <scope>NUCLEOTIDE SEQUENCE [LARGE SCALE GENOMIC DNA]</scope>
    <source>
        <strain evidence="5 6">CE14</strain>
    </source>
</reference>
<dbReference type="AlphaFoldDB" id="A0AAE9VRE0"/>
<evidence type="ECO:0000313" key="5">
    <source>
        <dbReference type="EMBL" id="WBE24950.1"/>
    </source>
</evidence>
<dbReference type="EMBL" id="CP114976">
    <property type="protein sequence ID" value="WBE24950.1"/>
    <property type="molecule type" value="Genomic_DNA"/>
</dbReference>
<dbReference type="InterPro" id="IPR036679">
    <property type="entry name" value="FlgN-like_sf"/>
</dbReference>
<keyword evidence="3" id="KW-1005">Bacterial flagellum biogenesis</keyword>
<keyword evidence="5" id="KW-0966">Cell projection</keyword>
<keyword evidence="6" id="KW-1185">Reference proteome</keyword>
<dbReference type="InterPro" id="IPR007809">
    <property type="entry name" value="FlgN-like"/>
</dbReference>
<proteinExistence type="inferred from homology"/>
<evidence type="ECO:0000313" key="6">
    <source>
        <dbReference type="Proteomes" id="UP001212189"/>
    </source>
</evidence>
<evidence type="ECO:0000256" key="2">
    <source>
        <dbReference type="ARBA" id="ARBA00007703"/>
    </source>
</evidence>
<dbReference type="Proteomes" id="UP001212189">
    <property type="component" value="Chromosome"/>
</dbReference>
<dbReference type="Gene3D" id="1.20.58.300">
    <property type="entry name" value="FlgN-like"/>
    <property type="match status" value="1"/>
</dbReference>
<dbReference type="GO" id="GO:0044780">
    <property type="term" value="P:bacterial-type flagellum assembly"/>
    <property type="evidence" value="ECO:0007669"/>
    <property type="project" value="InterPro"/>
</dbReference>